<evidence type="ECO:0000256" key="1">
    <source>
        <dbReference type="SAM" id="MobiDB-lite"/>
    </source>
</evidence>
<evidence type="ECO:0000313" key="5">
    <source>
        <dbReference type="EMBL" id="KAF4462281.1"/>
    </source>
</evidence>
<dbReference type="Proteomes" id="UP000554235">
    <property type="component" value="Unassembled WGS sequence"/>
</dbReference>
<dbReference type="InterPro" id="IPR005151">
    <property type="entry name" value="Tail-specific_protease"/>
</dbReference>
<feature type="region of interest" description="Disordered" evidence="1">
    <location>
        <begin position="308"/>
        <end position="341"/>
    </location>
</feature>
<dbReference type="Gene3D" id="3.90.226.10">
    <property type="entry name" value="2-enoyl-CoA Hydratase, Chain A, domain 1"/>
    <property type="match status" value="1"/>
</dbReference>
<dbReference type="SUPFAM" id="SSF52096">
    <property type="entry name" value="ClpP/crotonase"/>
    <property type="match status" value="1"/>
</dbReference>
<sequence>MKSSFGVLALAGLAAALEPRELSYRARNLPAFISSRDVTRSDTEPCKILSEAYEEANPKKGFAVILAVPPSVGIACLKSVPLDKERDLALIDYLEPLVSFQSTLDILADPPEEYLFEGVNVLGGLDVIRDNLKADKYETQYEVMTDLRSLFAAANDQHFGNPPALLTAFFYIRRGLEFDSISSDGIRLPQIFHHRDVLRGNDNSLDYWPSAVESVNDVPILQWLQEDAVLNTNKHQDPDAQFNNLFSSIPRQATGQDGSTVLSQWEVPDKYTIKFYNGSTLDVVPQIYMLPTTDFSGIESGEDFHKYIEIPTPSNSSSSKSTGTEERRSAEETSTDLVGYPEPVAKHSKNSVAGYFLQGDEYDDTAVLSILSFIPVGLASTQLGDLNFTDFILEGEEVMVEFIKQAKKACRDKLIIDLSANGGGSVILAQSIYRLLFPAGEFSSYDRYRANAALGAASAADYDVLVQVLITKSKELPVNSEDEPIKTGKEWFGPYTIEGGQNVTAAFQNNKEIPWDPSIPAYLNGFDPDNKPLVEEAFWKPENILIVTDGTCGSACNILTGLLTREQGIRTLALGGRPFNLAMQAMGGVKGTLLSTNTDIIQATNSFLANARNNTKTWDILEKYEEAFPSLEDPPLAPVPLSSSGDSGRVNALNSYDKDDLDGYPVHFRYEAANCRLFYTQRMLADPSEAWKHAYAVAWNGAPCVPGSTTSTDGTIGDKTVKYDARVRSRVAGIKSPGSLKK</sequence>
<evidence type="ECO:0000259" key="4">
    <source>
        <dbReference type="Pfam" id="PF23658"/>
    </source>
</evidence>
<protein>
    <submittedName>
        <fullName evidence="5">Peptidase s41 family</fullName>
    </submittedName>
</protein>
<proteinExistence type="predicted"/>
<gene>
    <name evidence="5" type="ORF">FALBO_10913</name>
</gene>
<dbReference type="PANTHER" id="PTHR37049">
    <property type="entry name" value="PEPTIDASE S41 FAMILY PROTEIN"/>
    <property type="match status" value="1"/>
</dbReference>
<feature type="domain" description="Tail specific protease" evidence="3">
    <location>
        <begin position="384"/>
        <end position="566"/>
    </location>
</feature>
<dbReference type="InterPro" id="IPR052766">
    <property type="entry name" value="S41A_metabolite_peptidase"/>
</dbReference>
<feature type="chain" id="PRO_5034001006" evidence="2">
    <location>
        <begin position="17"/>
        <end position="742"/>
    </location>
</feature>
<dbReference type="Pfam" id="PF03572">
    <property type="entry name" value="Peptidase_S41"/>
    <property type="match status" value="1"/>
</dbReference>
<evidence type="ECO:0000259" key="3">
    <source>
        <dbReference type="Pfam" id="PF03572"/>
    </source>
</evidence>
<dbReference type="AlphaFoldDB" id="A0A8H4L558"/>
<dbReference type="GO" id="GO:0006508">
    <property type="term" value="P:proteolysis"/>
    <property type="evidence" value="ECO:0007669"/>
    <property type="project" value="InterPro"/>
</dbReference>
<dbReference type="PANTHER" id="PTHR37049:SF4">
    <property type="entry name" value="RHODANESE DOMAIN-CONTAINING PROTEIN"/>
    <property type="match status" value="1"/>
</dbReference>
<keyword evidence="6" id="KW-1185">Reference proteome</keyword>
<dbReference type="OrthoDB" id="27214at2759"/>
<name>A0A8H4L558_9HYPO</name>
<reference evidence="5 6" key="1">
    <citation type="submission" date="2020-01" db="EMBL/GenBank/DDBJ databases">
        <title>Identification and distribution of gene clusters putatively required for synthesis of sphingolipid metabolism inhibitors in phylogenetically diverse species of the filamentous fungus Fusarium.</title>
        <authorList>
            <person name="Kim H.-S."/>
            <person name="Busman M."/>
            <person name="Brown D.W."/>
            <person name="Divon H."/>
            <person name="Uhlig S."/>
            <person name="Proctor R.H."/>
        </authorList>
    </citation>
    <scope>NUCLEOTIDE SEQUENCE [LARGE SCALE GENOMIC DNA]</scope>
    <source>
        <strain evidence="5 6">NRRL 20459</strain>
    </source>
</reference>
<organism evidence="5 6">
    <name type="scientific">Fusarium albosuccineum</name>
    <dbReference type="NCBI Taxonomy" id="1237068"/>
    <lineage>
        <taxon>Eukaryota</taxon>
        <taxon>Fungi</taxon>
        <taxon>Dikarya</taxon>
        <taxon>Ascomycota</taxon>
        <taxon>Pezizomycotina</taxon>
        <taxon>Sordariomycetes</taxon>
        <taxon>Hypocreomycetidae</taxon>
        <taxon>Hypocreales</taxon>
        <taxon>Nectriaceae</taxon>
        <taxon>Fusarium</taxon>
        <taxon>Fusarium decemcellulare species complex</taxon>
    </lineage>
</organism>
<keyword evidence="2" id="KW-0732">Signal</keyword>
<dbReference type="Pfam" id="PF23658">
    <property type="entry name" value="PDZ_CPAF_rel"/>
    <property type="match status" value="1"/>
</dbReference>
<feature type="signal peptide" evidence="2">
    <location>
        <begin position="1"/>
        <end position="16"/>
    </location>
</feature>
<evidence type="ECO:0000256" key="2">
    <source>
        <dbReference type="SAM" id="SignalP"/>
    </source>
</evidence>
<accession>A0A8H4L558</accession>
<dbReference type="InterPro" id="IPR056186">
    <property type="entry name" value="PDZ_CPAF-rel"/>
</dbReference>
<feature type="domain" description="CPAF-like PDZ" evidence="4">
    <location>
        <begin position="173"/>
        <end position="283"/>
    </location>
</feature>
<dbReference type="EMBL" id="JAADYS010001562">
    <property type="protein sequence ID" value="KAF4462281.1"/>
    <property type="molecule type" value="Genomic_DNA"/>
</dbReference>
<dbReference type="InterPro" id="IPR029045">
    <property type="entry name" value="ClpP/crotonase-like_dom_sf"/>
</dbReference>
<comment type="caution">
    <text evidence="5">The sequence shown here is derived from an EMBL/GenBank/DDBJ whole genome shotgun (WGS) entry which is preliminary data.</text>
</comment>
<evidence type="ECO:0000313" key="6">
    <source>
        <dbReference type="Proteomes" id="UP000554235"/>
    </source>
</evidence>
<dbReference type="GO" id="GO:0008236">
    <property type="term" value="F:serine-type peptidase activity"/>
    <property type="evidence" value="ECO:0007669"/>
    <property type="project" value="InterPro"/>
</dbReference>